<reference evidence="1 2" key="2">
    <citation type="submission" date="2018-11" db="EMBL/GenBank/DDBJ databases">
        <authorList>
            <consortium name="Pathogen Informatics"/>
        </authorList>
    </citation>
    <scope>NUCLEOTIDE SEQUENCE [LARGE SCALE GENOMIC DNA]</scope>
</reference>
<proteinExistence type="predicted"/>
<keyword evidence="2" id="KW-1185">Reference proteome</keyword>
<gene>
    <name evidence="1" type="ORF">SBAD_LOCUS10511</name>
</gene>
<evidence type="ECO:0000313" key="3">
    <source>
        <dbReference type="WBParaSite" id="SBAD_0001087801-mRNA-1"/>
    </source>
</evidence>
<sequence length="110" mass="12556">MVTENDEHVLIYPFIDDNSSSTHNNSTRAHIIHQRRFKRDDLGEEVNFAVEEHTVCLHELYPNSLDLSWPPQNSSPFSHVATLPTEVPDHIRKADNICHRDDGPEKGDGT</sequence>
<evidence type="ECO:0000313" key="2">
    <source>
        <dbReference type="Proteomes" id="UP000270296"/>
    </source>
</evidence>
<accession>A0A183J3R4</accession>
<dbReference type="EMBL" id="UZAM01014189">
    <property type="protein sequence ID" value="VDP32430.1"/>
    <property type="molecule type" value="Genomic_DNA"/>
</dbReference>
<organism evidence="3">
    <name type="scientific">Soboliphyme baturini</name>
    <dbReference type="NCBI Taxonomy" id="241478"/>
    <lineage>
        <taxon>Eukaryota</taxon>
        <taxon>Metazoa</taxon>
        <taxon>Ecdysozoa</taxon>
        <taxon>Nematoda</taxon>
        <taxon>Enoplea</taxon>
        <taxon>Dorylaimia</taxon>
        <taxon>Dioctophymatida</taxon>
        <taxon>Dioctophymatoidea</taxon>
        <taxon>Soboliphymatidae</taxon>
        <taxon>Soboliphyme</taxon>
    </lineage>
</organism>
<evidence type="ECO:0000313" key="1">
    <source>
        <dbReference type="EMBL" id="VDP32430.1"/>
    </source>
</evidence>
<dbReference type="WBParaSite" id="SBAD_0001087801-mRNA-1">
    <property type="protein sequence ID" value="SBAD_0001087801-mRNA-1"/>
    <property type="gene ID" value="SBAD_0001087801"/>
</dbReference>
<reference evidence="3" key="1">
    <citation type="submission" date="2016-06" db="UniProtKB">
        <authorList>
            <consortium name="WormBaseParasite"/>
        </authorList>
    </citation>
    <scope>IDENTIFICATION</scope>
</reference>
<protein>
    <submittedName>
        <fullName evidence="1 3">Uncharacterized protein</fullName>
    </submittedName>
</protein>
<dbReference type="Proteomes" id="UP000270296">
    <property type="component" value="Unassembled WGS sequence"/>
</dbReference>
<name>A0A183J3R4_9BILA</name>
<dbReference type="AlphaFoldDB" id="A0A183J3R4"/>